<dbReference type="OrthoDB" id="4150019at2759"/>
<name>A0A8K0PIR2_9PEZI</name>
<organism evidence="4 5">
    <name type="scientific">Elsinoe batatas</name>
    <dbReference type="NCBI Taxonomy" id="2601811"/>
    <lineage>
        <taxon>Eukaryota</taxon>
        <taxon>Fungi</taxon>
        <taxon>Dikarya</taxon>
        <taxon>Ascomycota</taxon>
        <taxon>Pezizomycotina</taxon>
        <taxon>Dothideomycetes</taxon>
        <taxon>Dothideomycetidae</taxon>
        <taxon>Myriangiales</taxon>
        <taxon>Elsinoaceae</taxon>
        <taxon>Elsinoe</taxon>
    </lineage>
</organism>
<dbReference type="AlphaFoldDB" id="A0A8K0PIR2"/>
<evidence type="ECO:0000256" key="1">
    <source>
        <dbReference type="ARBA" id="ARBA00023242"/>
    </source>
</evidence>
<dbReference type="GO" id="GO:0008270">
    <property type="term" value="F:zinc ion binding"/>
    <property type="evidence" value="ECO:0007669"/>
    <property type="project" value="InterPro"/>
</dbReference>
<dbReference type="PROSITE" id="PS50048">
    <property type="entry name" value="ZN2_CY6_FUNGAL_2"/>
    <property type="match status" value="1"/>
</dbReference>
<keyword evidence="1" id="KW-0539">Nucleus</keyword>
<dbReference type="Proteomes" id="UP000809789">
    <property type="component" value="Unassembled WGS sequence"/>
</dbReference>
<feature type="domain" description="Zn(2)-C6 fungal-type" evidence="3">
    <location>
        <begin position="34"/>
        <end position="68"/>
    </location>
</feature>
<evidence type="ECO:0000256" key="2">
    <source>
        <dbReference type="SAM" id="MobiDB-lite"/>
    </source>
</evidence>
<protein>
    <recommendedName>
        <fullName evidence="3">Zn(2)-C6 fungal-type domain-containing protein</fullName>
    </recommendedName>
</protein>
<dbReference type="Pfam" id="PF00172">
    <property type="entry name" value="Zn_clus"/>
    <property type="match status" value="1"/>
</dbReference>
<feature type="region of interest" description="Disordered" evidence="2">
    <location>
        <begin position="291"/>
        <end position="341"/>
    </location>
</feature>
<sequence>MNKMSSVSPENTDSPPSNAFGRKNKLGYTRISVACAHCRRRKIRCVLAEGDSERRCANCIKLKKECIFTTVDTASNGDPRSSGKAGMNSQDSSVMSRSPSGVSPEHRDGINPSPPHLAGGYSDVLPLAGRGPGMMMHSNVLQADHIGLQRAGNQDWHSQHVDLPQPGYANSQSHLSWSQTPEHLRNYSPGGFGAGGQPISYGYMDHGRSDGTRANTWATTETTTAPAYHSHMASAPAYQGQHSTSIYPASYEHQTASMTTQPVVPSQYYSQRPTQGPPMGESGYNWGMYQHDSGLPGSPRHDSMATNWSRGPSYSGNSFPLGYDPRGLQGRHGKGTTESPG</sequence>
<reference evidence="4" key="1">
    <citation type="submission" date="2021-07" db="EMBL/GenBank/DDBJ databases">
        <title>Elsinoe batatas strain:CRI-CJ2 Genome sequencing and assembly.</title>
        <authorList>
            <person name="Huang L."/>
        </authorList>
    </citation>
    <scope>NUCLEOTIDE SEQUENCE</scope>
    <source>
        <strain evidence="4">CRI-CJ2</strain>
    </source>
</reference>
<comment type="caution">
    <text evidence="4">The sequence shown here is derived from an EMBL/GenBank/DDBJ whole genome shotgun (WGS) entry which is preliminary data.</text>
</comment>
<dbReference type="GO" id="GO:0000981">
    <property type="term" value="F:DNA-binding transcription factor activity, RNA polymerase II-specific"/>
    <property type="evidence" value="ECO:0007669"/>
    <property type="project" value="InterPro"/>
</dbReference>
<dbReference type="EMBL" id="JAESVG020000001">
    <property type="protein sequence ID" value="KAG8631411.1"/>
    <property type="molecule type" value="Genomic_DNA"/>
</dbReference>
<dbReference type="InterPro" id="IPR036864">
    <property type="entry name" value="Zn2-C6_fun-type_DNA-bd_sf"/>
</dbReference>
<accession>A0A8K0PIR2</accession>
<dbReference type="SUPFAM" id="SSF57701">
    <property type="entry name" value="Zn2/Cys6 DNA-binding domain"/>
    <property type="match status" value="1"/>
</dbReference>
<evidence type="ECO:0000313" key="5">
    <source>
        <dbReference type="Proteomes" id="UP000809789"/>
    </source>
</evidence>
<evidence type="ECO:0000259" key="3">
    <source>
        <dbReference type="PROSITE" id="PS50048"/>
    </source>
</evidence>
<dbReference type="InterPro" id="IPR050797">
    <property type="entry name" value="Carb_Metab_Trans_Reg"/>
</dbReference>
<dbReference type="Gene3D" id="4.10.240.10">
    <property type="entry name" value="Zn(2)-C6 fungal-type DNA-binding domain"/>
    <property type="match status" value="1"/>
</dbReference>
<keyword evidence="5" id="KW-1185">Reference proteome</keyword>
<feature type="region of interest" description="Disordered" evidence="2">
    <location>
        <begin position="72"/>
        <end position="124"/>
    </location>
</feature>
<dbReference type="CDD" id="cd00067">
    <property type="entry name" value="GAL4"/>
    <property type="match status" value="1"/>
</dbReference>
<evidence type="ECO:0000313" key="4">
    <source>
        <dbReference type="EMBL" id="KAG8631411.1"/>
    </source>
</evidence>
<feature type="compositionally biased region" description="Polar residues" evidence="2">
    <location>
        <begin position="304"/>
        <end position="318"/>
    </location>
</feature>
<dbReference type="SMART" id="SM00066">
    <property type="entry name" value="GAL4"/>
    <property type="match status" value="1"/>
</dbReference>
<feature type="region of interest" description="Disordered" evidence="2">
    <location>
        <begin position="1"/>
        <end position="23"/>
    </location>
</feature>
<proteinExistence type="predicted"/>
<dbReference type="InterPro" id="IPR001138">
    <property type="entry name" value="Zn2Cys6_DnaBD"/>
</dbReference>
<feature type="compositionally biased region" description="Low complexity" evidence="2">
    <location>
        <begin position="92"/>
        <end position="103"/>
    </location>
</feature>
<gene>
    <name evidence="4" type="ORF">KVT40_000551</name>
</gene>
<feature type="compositionally biased region" description="Polar residues" evidence="2">
    <location>
        <begin position="1"/>
        <end position="17"/>
    </location>
</feature>
<dbReference type="PROSITE" id="PS00463">
    <property type="entry name" value="ZN2_CY6_FUNGAL_1"/>
    <property type="match status" value="1"/>
</dbReference>
<dbReference type="PANTHER" id="PTHR31668">
    <property type="entry name" value="GLUCOSE TRANSPORT TRANSCRIPTION REGULATOR RGT1-RELATED-RELATED"/>
    <property type="match status" value="1"/>
</dbReference>